<dbReference type="Proteomes" id="UP001144612">
    <property type="component" value="Unassembled WGS sequence"/>
</dbReference>
<dbReference type="PANTHER" id="PTHR38462">
    <property type="entry name" value="EXONUCLEASE-LIKE PROTEIN"/>
    <property type="match status" value="1"/>
</dbReference>
<dbReference type="InterPro" id="IPR038720">
    <property type="entry name" value="YprB_RNase_H-like_dom"/>
</dbReference>
<comment type="caution">
    <text evidence="2">The sequence shown here is derived from an EMBL/GenBank/DDBJ whole genome shotgun (WGS) entry which is preliminary data.</text>
</comment>
<evidence type="ECO:0000259" key="1">
    <source>
        <dbReference type="Pfam" id="PF13482"/>
    </source>
</evidence>
<feature type="domain" description="YprB ribonuclease H-like" evidence="1">
    <location>
        <begin position="26"/>
        <end position="193"/>
    </location>
</feature>
<sequence length="265" mass="31314">MLLKQHLIDIEVPEKIFRHYALDKILFFDIETTGFDKIKNNVILISCGHFSEKNKFIIRQYFGENLGEEKKILCNFGKALTDYKVWCSYNGIAFDEPFIKRRMEINNVDFTLPSKHIDLYRIIRPYHKQLGMERCSLKGVEKFLGIGREDTIDGGISVELYNEFLQSEDYDLTEAIMLHNYEDVLNLPKIFRVVYNIDHNEELRREDCITEKQLKYLKSLLRKNQINIEGDLDRISKKAASRIIYSILKGEINESKFQHIIKNSY</sequence>
<dbReference type="SUPFAM" id="SSF53098">
    <property type="entry name" value="Ribonuclease H-like"/>
    <property type="match status" value="1"/>
</dbReference>
<organism evidence="2 3">
    <name type="scientific">Clostridium brassicae</name>
    <dbReference type="NCBI Taxonomy" id="2999072"/>
    <lineage>
        <taxon>Bacteria</taxon>
        <taxon>Bacillati</taxon>
        <taxon>Bacillota</taxon>
        <taxon>Clostridia</taxon>
        <taxon>Eubacteriales</taxon>
        <taxon>Clostridiaceae</taxon>
        <taxon>Clostridium</taxon>
    </lineage>
</organism>
<proteinExistence type="predicted"/>
<dbReference type="RefSeq" id="WP_268061736.1">
    <property type="nucleotide sequence ID" value="NZ_JAPQFJ010000012.1"/>
</dbReference>
<dbReference type="Pfam" id="PF13482">
    <property type="entry name" value="RNase_H_2"/>
    <property type="match status" value="1"/>
</dbReference>
<dbReference type="InterPro" id="IPR036397">
    <property type="entry name" value="RNaseH_sf"/>
</dbReference>
<dbReference type="Gene3D" id="3.30.420.10">
    <property type="entry name" value="Ribonuclease H-like superfamily/Ribonuclease H"/>
    <property type="match status" value="1"/>
</dbReference>
<gene>
    <name evidence="2" type="ORF">OW729_11890</name>
</gene>
<dbReference type="InterPro" id="IPR012337">
    <property type="entry name" value="RNaseH-like_sf"/>
</dbReference>
<dbReference type="EMBL" id="JAPQFJ010000012">
    <property type="protein sequence ID" value="MCY6959308.1"/>
    <property type="molecule type" value="Genomic_DNA"/>
</dbReference>
<reference evidence="2" key="1">
    <citation type="submission" date="2022-12" db="EMBL/GenBank/DDBJ databases">
        <title>Clostridium sp. nov., isolated from industrial wastewater.</title>
        <authorList>
            <person name="Jiayan W."/>
        </authorList>
    </citation>
    <scope>NUCLEOTIDE SEQUENCE</scope>
    <source>
        <strain evidence="2">ZC22-4</strain>
    </source>
</reference>
<protein>
    <submittedName>
        <fullName evidence="2">Ribonuclease H-like domain-containing protein</fullName>
    </submittedName>
</protein>
<evidence type="ECO:0000313" key="3">
    <source>
        <dbReference type="Proteomes" id="UP001144612"/>
    </source>
</evidence>
<accession>A0ABT4DAG2</accession>
<name>A0ABT4DAG2_9CLOT</name>
<evidence type="ECO:0000313" key="2">
    <source>
        <dbReference type="EMBL" id="MCY6959308.1"/>
    </source>
</evidence>
<keyword evidence="3" id="KW-1185">Reference proteome</keyword>
<dbReference type="PANTHER" id="PTHR38462:SF1">
    <property type="entry name" value="YPRB RIBONUCLEASE H-LIKE DOMAIN-CONTAINING PROTEIN"/>
    <property type="match status" value="1"/>
</dbReference>